<dbReference type="Pfam" id="PF13193">
    <property type="entry name" value="AMP-binding_C"/>
    <property type="match status" value="1"/>
</dbReference>
<dbReference type="PROSITE" id="PS00455">
    <property type="entry name" value="AMP_BINDING"/>
    <property type="match status" value="2"/>
</dbReference>
<dbReference type="FunFam" id="3.40.50.12780:FF:000012">
    <property type="entry name" value="Non-ribosomal peptide synthetase"/>
    <property type="match status" value="1"/>
</dbReference>
<dbReference type="Gene3D" id="3.40.50.1820">
    <property type="entry name" value="alpha/beta hydrolase"/>
    <property type="match status" value="1"/>
</dbReference>
<dbReference type="Gene3D" id="3.40.50.980">
    <property type="match status" value="2"/>
</dbReference>
<dbReference type="GO" id="GO:0031177">
    <property type="term" value="F:phosphopantetheine binding"/>
    <property type="evidence" value="ECO:0007669"/>
    <property type="project" value="InterPro"/>
</dbReference>
<keyword evidence="4" id="KW-0597">Phosphoprotein</keyword>
<dbReference type="InterPro" id="IPR001227">
    <property type="entry name" value="Ac_transferase_dom_sf"/>
</dbReference>
<evidence type="ECO:0000256" key="1">
    <source>
        <dbReference type="ARBA" id="ARBA00001957"/>
    </source>
</evidence>
<dbReference type="Gene3D" id="3.30.559.30">
    <property type="entry name" value="Nonribosomal peptide synthetase, condensation domain"/>
    <property type="match status" value="2"/>
</dbReference>
<dbReference type="NCBIfam" id="NF003417">
    <property type="entry name" value="PRK04813.1"/>
    <property type="match status" value="2"/>
</dbReference>
<dbReference type="CDD" id="cd19531">
    <property type="entry name" value="LCL_NRPS-like"/>
    <property type="match status" value="1"/>
</dbReference>
<dbReference type="SUPFAM" id="SSF52777">
    <property type="entry name" value="CoA-dependent acyltransferases"/>
    <property type="match status" value="4"/>
</dbReference>
<dbReference type="SMART" id="SM00824">
    <property type="entry name" value="PKS_TE"/>
    <property type="match status" value="1"/>
</dbReference>
<dbReference type="SUPFAM" id="SSF53383">
    <property type="entry name" value="PLP-dependent transferases"/>
    <property type="match status" value="1"/>
</dbReference>
<dbReference type="InterPro" id="IPR015422">
    <property type="entry name" value="PyrdxlP-dep_Trfase_small"/>
</dbReference>
<feature type="domain" description="Carrier" evidence="10">
    <location>
        <begin position="3137"/>
        <end position="3212"/>
    </location>
</feature>
<dbReference type="Pfam" id="PF00202">
    <property type="entry name" value="Aminotran_3"/>
    <property type="match status" value="1"/>
</dbReference>
<feature type="region of interest" description="Disordered" evidence="8">
    <location>
        <begin position="2158"/>
        <end position="2188"/>
    </location>
</feature>
<reference evidence="12 13" key="1">
    <citation type="submission" date="2020-09" db="EMBL/GenBank/DDBJ databases">
        <title>Pseudoxanthomonas sp. CAU 1598 isolated from sand of Yaerae Beach.</title>
        <authorList>
            <person name="Kim W."/>
        </authorList>
    </citation>
    <scope>NUCLEOTIDE SEQUENCE [LARGE SCALE GENOMIC DNA]</scope>
    <source>
        <strain evidence="12 13">CAU 1598</strain>
    </source>
</reference>
<dbReference type="InterPro" id="IPR014031">
    <property type="entry name" value="Ketoacyl_synth_C"/>
</dbReference>
<dbReference type="Gene3D" id="3.90.1150.10">
    <property type="entry name" value="Aspartate Aminotransferase, domain 1"/>
    <property type="match status" value="1"/>
</dbReference>
<keyword evidence="9" id="KW-0812">Transmembrane</keyword>
<dbReference type="SUPFAM" id="SSF56801">
    <property type="entry name" value="Acetyl-CoA synthetase-like"/>
    <property type="match status" value="2"/>
</dbReference>
<evidence type="ECO:0000256" key="2">
    <source>
        <dbReference type="ARBA" id="ARBA00005194"/>
    </source>
</evidence>
<dbReference type="InterPro" id="IPR032821">
    <property type="entry name" value="PKS_assoc"/>
</dbReference>
<evidence type="ECO:0000256" key="3">
    <source>
        <dbReference type="ARBA" id="ARBA00022450"/>
    </source>
</evidence>
<dbReference type="InterPro" id="IPR016039">
    <property type="entry name" value="Thiolase-like"/>
</dbReference>
<protein>
    <submittedName>
        <fullName evidence="12">Amino acid adenylation domain-containing protein</fullName>
    </submittedName>
</protein>
<dbReference type="Pfam" id="PF02801">
    <property type="entry name" value="Ketoacyl-synt_C"/>
    <property type="match status" value="1"/>
</dbReference>
<dbReference type="InterPro" id="IPR006162">
    <property type="entry name" value="Ppantetheine_attach_site"/>
</dbReference>
<dbReference type="Pfam" id="PF16197">
    <property type="entry name" value="KAsynt_C_assoc"/>
    <property type="match status" value="1"/>
</dbReference>
<dbReference type="Pfam" id="PF00109">
    <property type="entry name" value="ketoacyl-synt"/>
    <property type="match status" value="1"/>
</dbReference>
<dbReference type="InterPro" id="IPR014043">
    <property type="entry name" value="Acyl_transferase_dom"/>
</dbReference>
<dbReference type="SMART" id="SM00827">
    <property type="entry name" value="PKS_AT"/>
    <property type="match status" value="1"/>
</dbReference>
<name>A0AAW3ZKM0_9GAMM</name>
<dbReference type="InterPro" id="IPR016035">
    <property type="entry name" value="Acyl_Trfase/lysoPLipase"/>
</dbReference>
<dbReference type="InterPro" id="IPR009081">
    <property type="entry name" value="PP-bd_ACP"/>
</dbReference>
<dbReference type="CDD" id="cd00833">
    <property type="entry name" value="PKS"/>
    <property type="match status" value="1"/>
</dbReference>
<dbReference type="Gene3D" id="3.40.366.10">
    <property type="entry name" value="Malonyl-Coenzyme A Acyl Carrier Protein, domain 2"/>
    <property type="match status" value="1"/>
</dbReference>
<evidence type="ECO:0000256" key="4">
    <source>
        <dbReference type="ARBA" id="ARBA00022553"/>
    </source>
</evidence>
<dbReference type="SUPFAM" id="SSF53474">
    <property type="entry name" value="alpha/beta-Hydrolases"/>
    <property type="match status" value="1"/>
</dbReference>
<keyword evidence="6" id="KW-0663">Pyridoxal phosphate</keyword>
<dbReference type="GO" id="GO:0006633">
    <property type="term" value="P:fatty acid biosynthetic process"/>
    <property type="evidence" value="ECO:0007669"/>
    <property type="project" value="InterPro"/>
</dbReference>
<dbReference type="InterPro" id="IPR020802">
    <property type="entry name" value="TesA-like"/>
</dbReference>
<dbReference type="GO" id="GO:0004315">
    <property type="term" value="F:3-oxoacyl-[acyl-carrier-protein] synthase activity"/>
    <property type="evidence" value="ECO:0007669"/>
    <property type="project" value="InterPro"/>
</dbReference>
<dbReference type="InterPro" id="IPR018201">
    <property type="entry name" value="Ketoacyl_synth_AS"/>
</dbReference>
<dbReference type="InterPro" id="IPR016036">
    <property type="entry name" value="Malonyl_transacylase_ACP-bd"/>
</dbReference>
<dbReference type="InterPro" id="IPR042099">
    <property type="entry name" value="ANL_N_sf"/>
</dbReference>
<dbReference type="CDD" id="cd12116">
    <property type="entry name" value="A_NRPS_Ta1_like"/>
    <property type="match status" value="1"/>
</dbReference>
<keyword evidence="5" id="KW-0808">Transferase</keyword>
<dbReference type="FunFam" id="3.30.300.30:FF:000015">
    <property type="entry name" value="Nonribosomal peptide synthase SidD"/>
    <property type="match status" value="1"/>
</dbReference>
<dbReference type="Gene3D" id="3.30.300.30">
    <property type="match status" value="2"/>
</dbReference>
<dbReference type="Pfam" id="PF00698">
    <property type="entry name" value="Acyl_transf_1"/>
    <property type="match status" value="1"/>
</dbReference>
<dbReference type="InterPro" id="IPR001031">
    <property type="entry name" value="Thioesterase"/>
</dbReference>
<evidence type="ECO:0000256" key="9">
    <source>
        <dbReference type="SAM" id="Phobius"/>
    </source>
</evidence>
<evidence type="ECO:0000259" key="11">
    <source>
        <dbReference type="PROSITE" id="PS52004"/>
    </source>
</evidence>
<dbReference type="Gene3D" id="2.30.38.10">
    <property type="entry name" value="Luciferase, Domain 3"/>
    <property type="match status" value="1"/>
</dbReference>
<keyword evidence="9" id="KW-0472">Membrane</keyword>
<dbReference type="GO" id="GO:0044550">
    <property type="term" value="P:secondary metabolite biosynthetic process"/>
    <property type="evidence" value="ECO:0007669"/>
    <property type="project" value="TreeGrafter"/>
</dbReference>
<dbReference type="InterPro" id="IPR010071">
    <property type="entry name" value="AA_adenyl_dom"/>
</dbReference>
<dbReference type="Proteomes" id="UP000613768">
    <property type="component" value="Unassembled WGS sequence"/>
</dbReference>
<keyword evidence="9" id="KW-1133">Transmembrane helix</keyword>
<dbReference type="SUPFAM" id="SSF47336">
    <property type="entry name" value="ACP-like"/>
    <property type="match status" value="4"/>
</dbReference>
<comment type="similarity">
    <text evidence="7">In the C-terminal section; belongs to the NRP synthetase family.</text>
</comment>
<keyword evidence="13" id="KW-1185">Reference proteome</keyword>
<sequence>MHSLKGGSACGAHSEPDLALDWLSRATGWATSPALISAQGELSYAELANEVAARRQQLIAAGLQGGDRLAIAASRERETLLWILAAVAAGVAYVPLDLGYPDERLRMMLEDSQPRAVVGSAVALAELAQRLGPLPDLNQPAARRALHAAEADLAYVLFTSGSTGRPKGVAMGRGPLSRLIDWHVQHPRLGQSARCLLFAPFSFDVHFQEIFSTLAVGGCLILTDEATRRDPLALAEVIEEKAVERLFLPYVALQMLAEACAERAPACLRDVISAGEQLQISASIRRLFAALPQAALHNHYGPTESHVVTAFELLAPAHDWPAIPPIGPALPYVEIRLQPLDDADGANEGELLLGGPTLAHGYLGRAELSAERFVKDDDGQIWYHTGDRVRIDAAGGLSYLGRADRQVKIDGFRIEPGEIELALLEQPGLKDAAVAPRELPGLGLQLVAWVVADGASETSGLEQALRGAMRQRLPAYMQPLRYVQLERLPQTPSGKIDRAALQLDEAAQQTTSTHLEPAEAIGHYWRQLLASPELGDQDNLFEAGARSLTVLRFLAMMRELGGSRLNVADVYDHPSIAGLRRRLQQDGASGRQPTRQRQRQGGQGQNGAIAIIGMALDTALGQTVEQFWQALLDGAEGIRQFRPEELDPDQPAEIRQHPHFVPARGVLADPDQFDAEFFGIPAREAVLIDPQQRRLLQLAWNALEDAGLRPDGEHSIGVYAGSANNTYATALRRHAPQLIAQSGEFSAMLASEKDYVATRIAHRLDLHGPALSIHTACSTGLVAIAQACEALRAGQCDIALAGGATLTVPQASGYVHVEGGMESADGHCRPFDAAASGTVFASGAALVVLKPLERAMEDHDHIHAVIHGVGLNNDGGGKASFTAPSQSGQAEVIRMALDDAGLSAAQIGYVEAHGTATQLGDPIELAALSQAFRQDTEASGYCRIGSLKSNLGHTVAAAGALGLIKSALALQHQRIPATLHFHAANPLLDLEASPFRVCAELQAWPRSETPRYAGVSSFGVGGTNAHLIVGEPPELARLGRLAGDQAPTLLCLSARSKDGLQRRATQLADWCAAQPDVEPASLAYSLWVGRQAMAWRSSIAVEPGQNLADALRGKLAEIQAQPQTRQVWLLPGQGVQCPGMAADLYQRLPAFAEALDQALACITPCLEVDLKPWLLEAEHPEAGRLQETRYAQPALFATCYALARWLQSLGLQPDALIGHSIGELAAACLGEVMSLADAARLVCARGAAMWTQPRGAMLAVRASADALSQLPVKIEIAAHNAPELTVLAGPQAEIDACKAELEAKGLGVSTLKVSHAFHSAAMDGALEAVRLAASRISLQAPKTPLYSCLSGKLLTAEQACSPDYWAQQVRAPVQFSAAILAELDQPHTLFVEVGPGQALSALLRRHRSGTHTAPRLVPLQGAAGEAGNAALAVQAIGQLWSHGAEPALPLQAGRRLRLPGYPFADTRYWFPRQSGAVAEQASAAAATLSVSPQAAPSAPPILQETPVSDRRPALKAELRRIMADLSGLPDAELQDEIPLVELGLDSLSLTQASQELERVFGLKLRFRRLMEDLDSIGKLSEWLHQELPAERFQPAPATAPAQVAGAPTVAPVGMPISMPILQNMPTIDASPLSQLIQQQMSLMQQQLTLLAGAQAAQMPALPAVAASTTPAAAVAPSATAPSASNEAETKADLREQPFGASARITLKKQSGYSSEQTAWLENFSQRYLAKLSKSRQFAQQHRALMADPRVVTGFNPQWKDLVFPIVAERSDGARVFDIDGHEYIDLLSCFGANLLGYQPKAVVQAMHRQLDLGIEVGPSHPLAATVSQLLSEFTGHPRIAFCNTGSEAVMGAMRIARTVTGRKTIAIFTNSYHGIFDEVIVRGTRQLRSLSAAPGILASAVENVLVLDYASEDALKVLRERGHELAAIMIEPVQNKYPTLQPRDFVHELRKICDQAGCALIFDEVVTGFRLAPGGAQEFYGVRADICTYGKIIGGGLPLAAIGGQAHWLDALDGGFWQYGDDSYPEAGVTYFAGTFVRHPLALAAAEATLNLLKQQGPAFYTVLNQRTQALVDRLNQWFRQQGAPVKAVHCASLWRLQWDEGVSHISLFYYLARFHGLHLYEQFGHFVTAAMGAAELDRIFQVFTDSLSELMQLGLIQRKPGSPDDPSPLDTGPGRSEHADQGPLSPGQEERWLAASYDADALRALNESFVLELHGALDPAAMQRALNMMIQRHPVFRLQLSGEAPEQQRFGQLEFPLHQVDLSQQPDPLQALNTYVDQHNDAAFALGQGPLLRLAWLTLGPQHHALHLVASHLVFDGWAASVFLRELAELYGAECQGRQASLPPAGDPIAFAAAEQARMQGSEASEAREFWRGQLQAPPAPLNLGDLQPEGRRSFRAGTAYWSLAAEPLAKLRAQAKAERCTLFQSALAAVASALAKLADQQDLVICVPYASQSLGQHPALIADGVLDLPLRLDCHSQHSRSELRQQVRSRLMDALEQPLMTQGIAARTLGLPSRGDRPPLTGVYFNLNPKIELGGFAPLQASMREGRKPGLLGELMFSFYDQGDTLALDLHYSRDFFSEQRIDEILRIVAAALGGTVDADPDHRVPVGRTVADDPHAVHGRARALETAPRVEQEIAAQAARSPDALAVVCGDQRLSYAQLQQRANQIARCLVKRGVQPGQRVGLCLPRSANLLAAVLGVLQTGAAYVPLDPMFPIGRLRDMLEDAELSLLLGDQAAAERLQPGDLPTVLLDRDQVEIDATVAEPLNLQFDRDLPAYVIYTSGSTGKPKGVVVMQRGVVNFLRSMADEPGLACTDHLLAVTTLSFDIAVLELMLPLCVGAQVVIALREQAVDGHALKQLIEQQQITLLQATPSTWHLLLEAGFRAPASFRALCGGEAMTPSLAQSLLGAGVSELWNMYGPTETTIWSTLSRITDPQAIHIGHPIDNTVVRILDEQGRPCAPGSAGEICIGGDGVAQGYFRREQLTAERFVADRFAETAGARIYRTGDLGSWNADGTLRHMGRLDHQVKLRGYRIELGEIEVALEALQPVQRAAVTVQNFGPQDDRLVAHLVANSTTCSLAELRRALSGRLPDYMLPQQVEWLEALPLLPNGKIDRKQLGQPAATPGTQAAAVELTPPASQSVDQVAASMAALLHCDRVEADANFFELGGHSLLAAKLTAALNKQFGSKLVLRDVFEAPTPAGLAARLAPVATASESPADWPLLQPQAKQDRAPLSSVQRRLWFLEQLTGDGGFNLLPSAHLLRGPLDPSALGRALQAFVDRHPALRTVFAPTADGAEQRVLAHLPFKLDVHDCGSTDSELAKAEIRQAVQAMLDQGVDLQRGPAFRCALYRIDPQQHVLVFIVHHLIWDGWCFDLLYRDLSELYQSELEGRSPQLPPLSISYADFCHWQAEATRSPRMQQEIGYWTQHLQPLPPALSLPSQHNRPAQWSGRGQSFKLEVDASQVQHLHALARSQGSTLFVVCLAAYAWLLHQLSQQREVLVGIPLRGREAPELLPVLGFFVNAIPFRSRLDSHDSLSLAEWIREVHREVMQDLAHPNVPLESLVQALKPKRDASRPMLFQSQFSFQDARERPADWGNLKHSRFDVPISGSSHELSLWCVELADRMETVFTYASDLFDETQARAWADQYVRILQAFAAASADQALSTIGATQPLAVLRRAEAAAPATVAALAQQSSDMLSVVRQVWCELLSLDAIHASDNFFDIGGHSLLAMRMFHELNQRTGVNLPLATLFSAPTLAELAQAFDQARGAGQREPTSTPIEAIDPWSVLVPINRDGGRRPLFFVHAVGGNVLNYRGLAEALGKDQPSYGLQSIGLDGQTAPLQRIEDMAARYIEAMRTVQPQGPYQLAGGSMGGAIAFEIARQLTAQGEQVSLLALFDTFAPASGPISGQAGAGLWRRISRSLQRGQGLAAAGRLMQRWAHDAQAMWCRLRGQPLPHSLRYFVVEQVNYQAMAQYRAEPCSVSACLFRTLHSHRQDRRDDSLGWSALATGGVQVIRLQGEHASFVEEPALASTFAEFIRSRQPAEVIDLADARLRKEI</sequence>
<organism evidence="12 13">
    <name type="scientific">Pseudomarimonas arenosa</name>
    <dbReference type="NCBI Taxonomy" id="2774145"/>
    <lineage>
        <taxon>Bacteria</taxon>
        <taxon>Pseudomonadati</taxon>
        <taxon>Pseudomonadota</taxon>
        <taxon>Gammaproteobacteria</taxon>
        <taxon>Lysobacterales</taxon>
        <taxon>Lysobacteraceae</taxon>
        <taxon>Pseudomarimonas</taxon>
    </lineage>
</organism>
<dbReference type="InterPro" id="IPR045851">
    <property type="entry name" value="AMP-bd_C_sf"/>
</dbReference>
<dbReference type="InterPro" id="IPR005814">
    <property type="entry name" value="Aminotrans_3"/>
</dbReference>
<evidence type="ECO:0000313" key="12">
    <source>
        <dbReference type="EMBL" id="MBD8524856.1"/>
    </source>
</evidence>
<dbReference type="SMART" id="SM00823">
    <property type="entry name" value="PKS_PP"/>
    <property type="match status" value="4"/>
</dbReference>
<feature type="domain" description="Carrier" evidence="10">
    <location>
        <begin position="3693"/>
        <end position="3768"/>
    </location>
</feature>
<dbReference type="InterPro" id="IPR014030">
    <property type="entry name" value="Ketoacyl_synth_N"/>
</dbReference>
<dbReference type="Pfam" id="PF00668">
    <property type="entry name" value="Condensation"/>
    <property type="match status" value="2"/>
</dbReference>
<dbReference type="InterPro" id="IPR020841">
    <property type="entry name" value="PKS_Beta-ketoAc_synthase_dom"/>
</dbReference>
<evidence type="ECO:0000313" key="13">
    <source>
        <dbReference type="Proteomes" id="UP000613768"/>
    </source>
</evidence>
<dbReference type="PROSITE" id="PS00012">
    <property type="entry name" value="PHOSPHOPANTETHEINE"/>
    <property type="match status" value="2"/>
</dbReference>
<evidence type="ECO:0000256" key="8">
    <source>
        <dbReference type="SAM" id="MobiDB-lite"/>
    </source>
</evidence>
<dbReference type="PROSITE" id="PS50075">
    <property type="entry name" value="CARRIER"/>
    <property type="match status" value="4"/>
</dbReference>
<dbReference type="PROSITE" id="PS52004">
    <property type="entry name" value="KS3_2"/>
    <property type="match status" value="1"/>
</dbReference>
<dbReference type="InterPro" id="IPR036736">
    <property type="entry name" value="ACP-like_sf"/>
</dbReference>
<feature type="transmembrane region" description="Helical" evidence="9">
    <location>
        <begin position="79"/>
        <end position="96"/>
    </location>
</feature>
<dbReference type="PANTHER" id="PTHR45527">
    <property type="entry name" value="NONRIBOSOMAL PEPTIDE SYNTHETASE"/>
    <property type="match status" value="1"/>
</dbReference>
<dbReference type="InterPro" id="IPR020845">
    <property type="entry name" value="AMP-binding_CS"/>
</dbReference>
<dbReference type="InterPro" id="IPR029058">
    <property type="entry name" value="AB_hydrolase_fold"/>
</dbReference>
<dbReference type="SUPFAM" id="SSF55048">
    <property type="entry name" value="Probable ACP-binding domain of malonyl-CoA ACP transacylase"/>
    <property type="match status" value="1"/>
</dbReference>
<comment type="pathway">
    <text evidence="2">Lipid metabolism; fatty acid biosynthesis.</text>
</comment>
<dbReference type="PANTHER" id="PTHR45527:SF1">
    <property type="entry name" value="FATTY ACID SYNTHASE"/>
    <property type="match status" value="1"/>
</dbReference>
<dbReference type="SUPFAM" id="SSF52151">
    <property type="entry name" value="FabD/lysophospholipase-like"/>
    <property type="match status" value="1"/>
</dbReference>
<dbReference type="Pfam" id="PF00501">
    <property type="entry name" value="AMP-binding"/>
    <property type="match status" value="2"/>
</dbReference>
<dbReference type="EMBL" id="JACYTR010000005">
    <property type="protein sequence ID" value="MBD8524856.1"/>
    <property type="molecule type" value="Genomic_DNA"/>
</dbReference>
<dbReference type="InterPro" id="IPR023213">
    <property type="entry name" value="CAT-like_dom_sf"/>
</dbReference>
<dbReference type="Pfam" id="PF00975">
    <property type="entry name" value="Thioesterase"/>
    <property type="match status" value="1"/>
</dbReference>
<dbReference type="GO" id="GO:0005737">
    <property type="term" value="C:cytoplasm"/>
    <property type="evidence" value="ECO:0007669"/>
    <property type="project" value="TreeGrafter"/>
</dbReference>
<keyword evidence="3" id="KW-0596">Phosphopantetheine</keyword>
<evidence type="ECO:0000256" key="7">
    <source>
        <dbReference type="ARBA" id="ARBA00029443"/>
    </source>
</evidence>
<dbReference type="GO" id="GO:0030170">
    <property type="term" value="F:pyridoxal phosphate binding"/>
    <property type="evidence" value="ECO:0007669"/>
    <property type="project" value="InterPro"/>
</dbReference>
<feature type="domain" description="Carrier" evidence="10">
    <location>
        <begin position="512"/>
        <end position="587"/>
    </location>
</feature>
<comment type="cofactor">
    <cofactor evidence="1">
        <name>pantetheine 4'-phosphate</name>
        <dbReference type="ChEBI" id="CHEBI:47942"/>
    </cofactor>
</comment>
<dbReference type="Gene3D" id="1.10.1200.10">
    <property type="entry name" value="ACP-like"/>
    <property type="match status" value="4"/>
</dbReference>
<dbReference type="Gene3D" id="3.40.640.10">
    <property type="entry name" value="Type I PLP-dependent aspartate aminotransferase-like (Major domain)"/>
    <property type="match status" value="1"/>
</dbReference>
<dbReference type="InterPro" id="IPR000873">
    <property type="entry name" value="AMP-dep_synth/lig_dom"/>
</dbReference>
<dbReference type="Gene3D" id="3.40.47.10">
    <property type="match status" value="1"/>
</dbReference>
<feature type="domain" description="Ketosynthase family 3 (KS3)" evidence="11">
    <location>
        <begin position="606"/>
        <end position="1031"/>
    </location>
</feature>
<evidence type="ECO:0000256" key="5">
    <source>
        <dbReference type="ARBA" id="ARBA00022679"/>
    </source>
</evidence>
<dbReference type="RefSeq" id="WP_192028207.1">
    <property type="nucleotide sequence ID" value="NZ_JACYTR010000005.1"/>
</dbReference>
<accession>A0AAW3ZKM0</accession>
<dbReference type="Pfam" id="PF00550">
    <property type="entry name" value="PP-binding"/>
    <property type="match status" value="4"/>
</dbReference>
<comment type="caution">
    <text evidence="12">The sequence shown here is derived from an EMBL/GenBank/DDBJ whole genome shotgun (WGS) entry which is preliminary data.</text>
</comment>
<evidence type="ECO:0000256" key="6">
    <source>
        <dbReference type="ARBA" id="ARBA00022898"/>
    </source>
</evidence>
<dbReference type="InterPro" id="IPR015421">
    <property type="entry name" value="PyrdxlP-dep_Trfase_major"/>
</dbReference>
<dbReference type="Gene3D" id="3.30.70.3290">
    <property type="match status" value="1"/>
</dbReference>
<dbReference type="GO" id="GO:0008483">
    <property type="term" value="F:transaminase activity"/>
    <property type="evidence" value="ECO:0007669"/>
    <property type="project" value="InterPro"/>
</dbReference>
<dbReference type="InterPro" id="IPR020806">
    <property type="entry name" value="PKS_PP-bd"/>
</dbReference>
<evidence type="ECO:0000259" key="10">
    <source>
        <dbReference type="PROSITE" id="PS50075"/>
    </source>
</evidence>
<dbReference type="FunFam" id="3.40.50.980:FF:000001">
    <property type="entry name" value="Non-ribosomal peptide synthetase"/>
    <property type="match status" value="1"/>
</dbReference>
<feature type="domain" description="Carrier" evidence="10">
    <location>
        <begin position="1512"/>
        <end position="1587"/>
    </location>
</feature>
<proteinExistence type="inferred from homology"/>
<feature type="region of interest" description="Disordered" evidence="8">
    <location>
        <begin position="583"/>
        <end position="604"/>
    </location>
</feature>
<dbReference type="SUPFAM" id="SSF53901">
    <property type="entry name" value="Thiolase-like"/>
    <property type="match status" value="1"/>
</dbReference>
<dbReference type="InterPro" id="IPR001242">
    <property type="entry name" value="Condensation_dom"/>
</dbReference>
<dbReference type="NCBIfam" id="TIGR01733">
    <property type="entry name" value="AA-adenyl-dom"/>
    <property type="match status" value="2"/>
</dbReference>
<gene>
    <name evidence="12" type="ORF">IFO71_03785</name>
</gene>
<dbReference type="Gene3D" id="3.40.50.12780">
    <property type="entry name" value="N-terminal domain of ligase-like"/>
    <property type="match status" value="1"/>
</dbReference>
<dbReference type="InterPro" id="IPR015424">
    <property type="entry name" value="PyrdxlP-dep_Trfase"/>
</dbReference>
<dbReference type="PROSITE" id="PS00606">
    <property type="entry name" value="KS3_1"/>
    <property type="match status" value="1"/>
</dbReference>
<dbReference type="InterPro" id="IPR025110">
    <property type="entry name" value="AMP-bd_C"/>
</dbReference>
<dbReference type="Gene3D" id="3.30.559.10">
    <property type="entry name" value="Chloramphenicol acetyltransferase-like domain"/>
    <property type="match status" value="2"/>
</dbReference>
<dbReference type="GO" id="GO:0043041">
    <property type="term" value="P:amino acid activation for nonribosomal peptide biosynthetic process"/>
    <property type="evidence" value="ECO:0007669"/>
    <property type="project" value="TreeGrafter"/>
</dbReference>
<dbReference type="SMART" id="SM00825">
    <property type="entry name" value="PKS_KS"/>
    <property type="match status" value="1"/>
</dbReference>